<dbReference type="Proteomes" id="UP000202440">
    <property type="component" value="Chromosome"/>
</dbReference>
<organism evidence="3 4">
    <name type="scientific">Bacterioplanes sanyensis</name>
    <dbReference type="NCBI Taxonomy" id="1249553"/>
    <lineage>
        <taxon>Bacteria</taxon>
        <taxon>Pseudomonadati</taxon>
        <taxon>Pseudomonadota</taxon>
        <taxon>Gammaproteobacteria</taxon>
        <taxon>Oceanospirillales</taxon>
        <taxon>Oceanospirillaceae</taxon>
        <taxon>Bacterioplanes</taxon>
    </lineage>
</organism>
<dbReference type="PROSITE" id="PS50231">
    <property type="entry name" value="RICIN_B_LECTIN"/>
    <property type="match status" value="1"/>
</dbReference>
<feature type="signal peptide" evidence="1">
    <location>
        <begin position="1"/>
        <end position="18"/>
    </location>
</feature>
<keyword evidence="4" id="KW-1185">Reference proteome</keyword>
<dbReference type="SUPFAM" id="SSF50370">
    <property type="entry name" value="Ricin B-like lectins"/>
    <property type="match status" value="1"/>
</dbReference>
<reference evidence="3 4" key="1">
    <citation type="submission" date="2017-07" db="EMBL/GenBank/DDBJ databases">
        <title>Annotated genome sequence of Bacterioplanes sanyensis isolated from Red Sea.</title>
        <authorList>
            <person name="Rehman Z.U."/>
        </authorList>
    </citation>
    <scope>NUCLEOTIDE SEQUENCE [LARGE SCALE GENOMIC DNA]</scope>
    <source>
        <strain evidence="3 4">NV9</strain>
    </source>
</reference>
<sequence length="614" mass="68971">MKKTLAIACFAAPLAATADDAQIQSFMNSFHQNPQAVMNALPEKDGDDYQHLSAEEIGDLRTRMRNEIIHRSTLNDTEGDATGPSIQPFSAISLYNDNPARLVDAGNGLVRNLSTLDQQAPDSKKLDMQPWSDTYWPLYSGAAAWRYADRDLSAYNWKDYYEFSHGIKPLENYSADERHLLSPAEKYDLLVGDQNRTLTKRSWDSGKGYFESNGSVERWMGLCHGWAAAAYMLPRPAQSVTVPDANGEMLKFYPSDIKALGTLLWAEAPFNTKFIGGRCNIKNPEKDDNGRIIASQCVDNNPGTWHLSVLNQIGITGRSMIMDATYDYQVWNQPILGYKVKYFNPQNNQTSDNPADVTIAMADYSKDKFTKYRASEAQSVVGVQMQVQYMVETNPTHRNTDIPRYDGISRVTYYYDLELDAQGDVIGGEWYQNAHPDFLWTPTPNAVAKSYYDGQGDWDVTQSVPQSWQNQAPSASRYTQPMTSIVTALFNASAEVDTPTAEWKQLVTEETQCLDVAGSSTSPGTVVYGWWCHDGDNQQWQLTPQGKLISKVAPDLCLDQQGSDITMESCIDRPNQTWRMENGQLINALDNALKWNPNSWRVEADVAGSDWAWK</sequence>
<dbReference type="Pfam" id="PF00652">
    <property type="entry name" value="Ricin_B_lectin"/>
    <property type="match status" value="1"/>
</dbReference>
<protein>
    <submittedName>
        <fullName evidence="3">Peptidase</fullName>
    </submittedName>
</protein>
<keyword evidence="1" id="KW-0732">Signal</keyword>
<dbReference type="SMART" id="SM00458">
    <property type="entry name" value="RICIN"/>
    <property type="match status" value="1"/>
</dbReference>
<feature type="chain" id="PRO_5012262403" evidence="1">
    <location>
        <begin position="19"/>
        <end position="614"/>
    </location>
</feature>
<dbReference type="OrthoDB" id="5888723at2"/>
<evidence type="ECO:0000259" key="2">
    <source>
        <dbReference type="SMART" id="SM00458"/>
    </source>
</evidence>
<dbReference type="EMBL" id="CP022530">
    <property type="protein sequence ID" value="ASP38465.1"/>
    <property type="molecule type" value="Genomic_DNA"/>
</dbReference>
<dbReference type="KEGG" id="bsan:CHH28_07170"/>
<dbReference type="InterPro" id="IPR035992">
    <property type="entry name" value="Ricin_B-like_lectins"/>
</dbReference>
<dbReference type="InterPro" id="IPR032048">
    <property type="entry name" value="TGase_elicitor"/>
</dbReference>
<accession>A0A222FHD2</accession>
<evidence type="ECO:0000256" key="1">
    <source>
        <dbReference type="SAM" id="SignalP"/>
    </source>
</evidence>
<dbReference type="RefSeq" id="WP_094059657.1">
    <property type="nucleotide sequence ID" value="NZ_CP022530.1"/>
</dbReference>
<dbReference type="Gene3D" id="2.80.10.50">
    <property type="match status" value="1"/>
</dbReference>
<dbReference type="GO" id="GO:0016755">
    <property type="term" value="F:aminoacyltransferase activity"/>
    <property type="evidence" value="ECO:0007669"/>
    <property type="project" value="InterPro"/>
</dbReference>
<gene>
    <name evidence="3" type="ORF">CHH28_07170</name>
</gene>
<dbReference type="InterPro" id="IPR000772">
    <property type="entry name" value="Ricin_B_lectin"/>
</dbReference>
<evidence type="ECO:0000313" key="4">
    <source>
        <dbReference type="Proteomes" id="UP000202440"/>
    </source>
</evidence>
<proteinExistence type="predicted"/>
<dbReference type="AlphaFoldDB" id="A0A222FHD2"/>
<name>A0A222FHD2_9GAMM</name>
<dbReference type="Pfam" id="PF16683">
    <property type="entry name" value="TGase_elicitor"/>
    <property type="match status" value="1"/>
</dbReference>
<evidence type="ECO:0000313" key="3">
    <source>
        <dbReference type="EMBL" id="ASP38465.1"/>
    </source>
</evidence>
<dbReference type="CDD" id="cd00161">
    <property type="entry name" value="beta-trefoil_Ricin-like"/>
    <property type="match status" value="1"/>
</dbReference>
<feature type="domain" description="Ricin B lectin" evidence="2">
    <location>
        <begin position="500"/>
        <end position="614"/>
    </location>
</feature>